<dbReference type="AlphaFoldDB" id="A0AAD5H418"/>
<comment type="caution">
    <text evidence="3">The sequence shown here is derived from an EMBL/GenBank/DDBJ whole genome shotgun (WGS) entry which is preliminary data.</text>
</comment>
<evidence type="ECO:0000313" key="3">
    <source>
        <dbReference type="EMBL" id="KAI7843499.1"/>
    </source>
</evidence>
<accession>A0AAD5H418</accession>
<dbReference type="Proteomes" id="UP001205105">
    <property type="component" value="Unassembled WGS sequence"/>
</dbReference>
<evidence type="ECO:0000313" key="4">
    <source>
        <dbReference type="Proteomes" id="UP001205105"/>
    </source>
</evidence>
<name>A0AAD5H418_9CHLO</name>
<gene>
    <name evidence="3" type="ORF">COHA_002742</name>
</gene>
<proteinExistence type="predicted"/>
<feature type="region of interest" description="Disordered" evidence="2">
    <location>
        <begin position="299"/>
        <end position="334"/>
    </location>
</feature>
<keyword evidence="1" id="KW-0175">Coiled coil</keyword>
<protein>
    <submittedName>
        <fullName evidence="3">Uncharacterized protein</fullName>
    </submittedName>
</protein>
<organism evidence="3 4">
    <name type="scientific">Chlorella ohadii</name>
    <dbReference type="NCBI Taxonomy" id="2649997"/>
    <lineage>
        <taxon>Eukaryota</taxon>
        <taxon>Viridiplantae</taxon>
        <taxon>Chlorophyta</taxon>
        <taxon>core chlorophytes</taxon>
        <taxon>Trebouxiophyceae</taxon>
        <taxon>Chlorellales</taxon>
        <taxon>Chlorellaceae</taxon>
        <taxon>Chlorella clade</taxon>
        <taxon>Chlorella</taxon>
    </lineage>
</organism>
<feature type="coiled-coil region" evidence="1">
    <location>
        <begin position="199"/>
        <end position="285"/>
    </location>
</feature>
<feature type="region of interest" description="Disordered" evidence="2">
    <location>
        <begin position="163"/>
        <end position="187"/>
    </location>
</feature>
<feature type="compositionally biased region" description="Low complexity" evidence="2">
    <location>
        <begin position="163"/>
        <end position="177"/>
    </location>
</feature>
<keyword evidence="4" id="KW-1185">Reference proteome</keyword>
<dbReference type="EMBL" id="JADXDR010000037">
    <property type="protein sequence ID" value="KAI7843499.1"/>
    <property type="molecule type" value="Genomic_DNA"/>
</dbReference>
<dbReference type="PANTHER" id="PTHR36730">
    <property type="entry name" value="OS03G0210700 PROTEIN"/>
    <property type="match status" value="1"/>
</dbReference>
<evidence type="ECO:0000256" key="1">
    <source>
        <dbReference type="SAM" id="Coils"/>
    </source>
</evidence>
<reference evidence="3" key="1">
    <citation type="submission" date="2020-11" db="EMBL/GenBank/DDBJ databases">
        <title>Chlorella ohadii genome sequencing and assembly.</title>
        <authorList>
            <person name="Murik O."/>
            <person name="Treves H."/>
            <person name="Kedem I."/>
            <person name="Shotland Y."/>
            <person name="Kaplan A."/>
        </authorList>
    </citation>
    <scope>NUCLEOTIDE SEQUENCE</scope>
    <source>
        <strain evidence="3">1</strain>
    </source>
</reference>
<evidence type="ECO:0000256" key="2">
    <source>
        <dbReference type="SAM" id="MobiDB-lite"/>
    </source>
</evidence>
<sequence>MYQATLSSAQKVRCEAQAAPQQPRQQAAAVPQRRRLLLAGLGAAALALPARPAAAAFPGIESIDLPAVDVPAAIAEKQARNQAVLDAAEQSFQESDLLRTLKERSEANRDARKKALEDKYCMRQAELGVGDCGGLRYIPGMTKSGVQKRPEWMDKLFGMEGQESSYSGLSSAGGSNSDSEREGSPAAAAAELARVRRRQAEVDQERAALAAQLDLLEERQEDLYDEADVLFDQEGALVEQQGALVERECQLEGQLESLQERQEALFEEEETLAEQERQLQSLLGSQEGAAGGSWSVDVGGGGWSMDTGASGSGGEERQEWGTASLEDSEEEDEMWDPRYFNSIRAKWMLDGCTTLEECRQRLRERIEWLQRLEDEGWELEDPVADDWGHIRREPPAADSREDEQ</sequence>
<dbReference type="PANTHER" id="PTHR36730:SF1">
    <property type="entry name" value="CATHEPSIN PROPEPTIDE INHIBITOR DOMAIN-CONTAINING PROTEIN"/>
    <property type="match status" value="1"/>
</dbReference>